<name>A0A8J2IKA1_FUSEQ</name>
<comment type="caution">
    <text evidence="2">The sequence shown here is derived from an EMBL/GenBank/DDBJ whole genome shotgun (WGS) entry which is preliminary data.</text>
</comment>
<dbReference type="Proteomes" id="UP000693738">
    <property type="component" value="Unassembled WGS sequence"/>
</dbReference>
<accession>A0A8J2IKA1</accession>
<evidence type="ECO:0000256" key="1">
    <source>
        <dbReference type="SAM" id="MobiDB-lite"/>
    </source>
</evidence>
<feature type="region of interest" description="Disordered" evidence="1">
    <location>
        <begin position="72"/>
        <end position="117"/>
    </location>
</feature>
<dbReference type="AlphaFoldDB" id="A0A8J2IKA1"/>
<sequence>MLPSMDSKNLYHLLVEHNTVQLFRFLSMDQKADDDPINAPGSKVPTAAWWLWRILYGSFDQSKLVLDHHYSQKRTSGWSPPPPLMRGRAATALGCSSGGMEPGSPPQDQPSPLTEKA</sequence>
<organism evidence="2 3">
    <name type="scientific">Fusarium equiseti</name>
    <name type="common">Fusarium scirpi</name>
    <dbReference type="NCBI Taxonomy" id="61235"/>
    <lineage>
        <taxon>Eukaryota</taxon>
        <taxon>Fungi</taxon>
        <taxon>Dikarya</taxon>
        <taxon>Ascomycota</taxon>
        <taxon>Pezizomycotina</taxon>
        <taxon>Sordariomycetes</taxon>
        <taxon>Hypocreomycetidae</taxon>
        <taxon>Hypocreales</taxon>
        <taxon>Nectriaceae</taxon>
        <taxon>Fusarium</taxon>
        <taxon>Fusarium incarnatum-equiseti species complex</taxon>
    </lineage>
</organism>
<protein>
    <submittedName>
        <fullName evidence="2">Uncharacterized protein</fullName>
    </submittedName>
</protein>
<reference evidence="2" key="1">
    <citation type="submission" date="2021-05" db="EMBL/GenBank/DDBJ databases">
        <authorList>
            <person name="Khan N."/>
        </authorList>
    </citation>
    <scope>NUCLEOTIDE SEQUENCE</scope>
</reference>
<dbReference type="EMBL" id="CAJSTJ010000111">
    <property type="protein sequence ID" value="CAG7556855.1"/>
    <property type="molecule type" value="Genomic_DNA"/>
</dbReference>
<evidence type="ECO:0000313" key="2">
    <source>
        <dbReference type="EMBL" id="CAG7556855.1"/>
    </source>
</evidence>
<evidence type="ECO:0000313" key="3">
    <source>
        <dbReference type="Proteomes" id="UP000693738"/>
    </source>
</evidence>
<gene>
    <name evidence="2" type="ORF">FEQUK3_LOCUS2593</name>
</gene>
<proteinExistence type="predicted"/>